<evidence type="ECO:0000313" key="2">
    <source>
        <dbReference type="EMBL" id="GMH96355.1"/>
    </source>
</evidence>
<evidence type="ECO:0000313" key="3">
    <source>
        <dbReference type="Proteomes" id="UP001165160"/>
    </source>
</evidence>
<gene>
    <name evidence="2" type="ORF">TrVE_jg12021</name>
</gene>
<sequence>MRAERFPCIKVLDTPAPGWTRHVIDKKRENWADCMEAGKKKSRVLNIVVYTYKKSRSRLFRGNKPQQLNELATFLDEEGFDQLWVSDFEFDYDFCLTLESSKQTGTHAVKQIEKNSREFFDDESTSSSSSEDLLFSPPEVEVRNEENKCC</sequence>
<feature type="region of interest" description="Disordered" evidence="1">
    <location>
        <begin position="119"/>
        <end position="150"/>
    </location>
</feature>
<reference evidence="3" key="1">
    <citation type="journal article" date="2023" name="Commun. Biol.">
        <title>Genome analysis of Parmales, the sister group of diatoms, reveals the evolutionary specialization of diatoms from phago-mixotrophs to photoautotrophs.</title>
        <authorList>
            <person name="Ban H."/>
            <person name="Sato S."/>
            <person name="Yoshikawa S."/>
            <person name="Yamada K."/>
            <person name="Nakamura Y."/>
            <person name="Ichinomiya M."/>
            <person name="Sato N."/>
            <person name="Blanc-Mathieu R."/>
            <person name="Endo H."/>
            <person name="Kuwata A."/>
            <person name="Ogata H."/>
        </authorList>
    </citation>
    <scope>NUCLEOTIDE SEQUENCE [LARGE SCALE GENOMIC DNA]</scope>
    <source>
        <strain evidence="3">NIES 3699</strain>
    </source>
</reference>
<comment type="caution">
    <text evidence="2">The sequence shown here is derived from an EMBL/GenBank/DDBJ whole genome shotgun (WGS) entry which is preliminary data.</text>
</comment>
<organism evidence="2 3">
    <name type="scientific">Triparma verrucosa</name>
    <dbReference type="NCBI Taxonomy" id="1606542"/>
    <lineage>
        <taxon>Eukaryota</taxon>
        <taxon>Sar</taxon>
        <taxon>Stramenopiles</taxon>
        <taxon>Ochrophyta</taxon>
        <taxon>Bolidophyceae</taxon>
        <taxon>Parmales</taxon>
        <taxon>Triparmaceae</taxon>
        <taxon>Triparma</taxon>
    </lineage>
</organism>
<dbReference type="Proteomes" id="UP001165160">
    <property type="component" value="Unassembled WGS sequence"/>
</dbReference>
<name>A0A9W7C1P0_9STRA</name>
<feature type="compositionally biased region" description="Basic and acidic residues" evidence="1">
    <location>
        <begin position="140"/>
        <end position="150"/>
    </location>
</feature>
<dbReference type="EMBL" id="BRXX01000182">
    <property type="protein sequence ID" value="GMH96355.1"/>
    <property type="molecule type" value="Genomic_DNA"/>
</dbReference>
<protein>
    <submittedName>
        <fullName evidence="2">Uncharacterized protein</fullName>
    </submittedName>
</protein>
<feature type="compositionally biased region" description="Low complexity" evidence="1">
    <location>
        <begin position="125"/>
        <end position="136"/>
    </location>
</feature>
<evidence type="ECO:0000256" key="1">
    <source>
        <dbReference type="SAM" id="MobiDB-lite"/>
    </source>
</evidence>
<accession>A0A9W7C1P0</accession>
<dbReference type="AlphaFoldDB" id="A0A9W7C1P0"/>
<proteinExistence type="predicted"/>
<keyword evidence="3" id="KW-1185">Reference proteome</keyword>